<evidence type="ECO:0000256" key="3">
    <source>
        <dbReference type="ARBA" id="ARBA00022448"/>
    </source>
</evidence>
<comment type="subcellular location">
    <subcellularLocation>
        <location evidence="1">Cell membrane</location>
        <topology evidence="1">Multi-pass membrane protein</topology>
    </subcellularLocation>
</comment>
<keyword evidence="7" id="KW-0479">Metal-binding</keyword>
<evidence type="ECO:0000256" key="10">
    <source>
        <dbReference type="ARBA" id="ARBA00023004"/>
    </source>
</evidence>
<name>A0A1H7J4F1_9SPHN</name>
<keyword evidence="3" id="KW-0813">Transport</keyword>
<evidence type="ECO:0000256" key="1">
    <source>
        <dbReference type="ARBA" id="ARBA00004651"/>
    </source>
</evidence>
<dbReference type="PANTHER" id="PTHR30485">
    <property type="entry name" value="NI/FE-HYDROGENASE 1 B-TYPE CYTOCHROME SUBUNIT"/>
    <property type="match status" value="1"/>
</dbReference>
<keyword evidence="11 12" id="KW-0472">Membrane</keyword>
<evidence type="ECO:0000256" key="7">
    <source>
        <dbReference type="ARBA" id="ARBA00022723"/>
    </source>
</evidence>
<feature type="domain" description="Cytochrome b561 bacterial/Ni-hydrogenase" evidence="13">
    <location>
        <begin position="18"/>
        <end position="234"/>
    </location>
</feature>
<dbReference type="Proteomes" id="UP000199214">
    <property type="component" value="Unassembled WGS sequence"/>
</dbReference>
<evidence type="ECO:0000256" key="8">
    <source>
        <dbReference type="ARBA" id="ARBA00022982"/>
    </source>
</evidence>
<comment type="similarity">
    <text evidence="2">Belongs to the HupC/HyaC/HydC family.</text>
</comment>
<dbReference type="GO" id="GO:0005506">
    <property type="term" value="F:iron ion binding"/>
    <property type="evidence" value="ECO:0007669"/>
    <property type="project" value="InterPro"/>
</dbReference>
<reference evidence="15" key="1">
    <citation type="submission" date="2016-10" db="EMBL/GenBank/DDBJ databases">
        <authorList>
            <person name="Varghese N."/>
            <person name="Submissions S."/>
        </authorList>
    </citation>
    <scope>NUCLEOTIDE SEQUENCE [LARGE SCALE GENOMIC DNA]</scope>
    <source>
        <strain evidence="15">JS21-1</strain>
    </source>
</reference>
<sequence length="257" mass="28724">MDASPITKPASGPVTIRRHALATRVWHWINALAIFILIGSGLGISNAHPRLYWGRYGANFDPAWATLPRFPAWVTIPQNYNLAISRRWHLFFALVLAFGLLGYMIASLANRHFQRDLRLRAKDLSPVHLAADVRAHLQFKFHDEAHPGAYNPLQKLSYAGVVFVALPLVILTGLAMSPGMDAAWPWLLELFGGRQSARSIHFITMAAITAFVVVHLVLVILAGWRRELWSMISGRWRVAAIERGVPDDADARAEAVR</sequence>
<dbReference type="EMBL" id="FNZZ01000001">
    <property type="protein sequence ID" value="SEK69643.1"/>
    <property type="molecule type" value="Genomic_DNA"/>
</dbReference>
<dbReference type="PRINTS" id="PR00161">
    <property type="entry name" value="NIHGNASECYTB"/>
</dbReference>
<feature type="transmembrane region" description="Helical" evidence="12">
    <location>
        <begin position="156"/>
        <end position="180"/>
    </location>
</feature>
<feature type="transmembrane region" description="Helical" evidence="12">
    <location>
        <begin position="88"/>
        <end position="110"/>
    </location>
</feature>
<dbReference type="SUPFAM" id="SSF81342">
    <property type="entry name" value="Transmembrane di-heme cytochromes"/>
    <property type="match status" value="1"/>
</dbReference>
<accession>A0A1H7J4F1</accession>
<keyword evidence="6 12" id="KW-0812">Transmembrane</keyword>
<dbReference type="PANTHER" id="PTHR30485:SF1">
    <property type="entry name" value="CYTOCHROME YDHU-RELATED"/>
    <property type="match status" value="1"/>
</dbReference>
<dbReference type="GO" id="GO:0009055">
    <property type="term" value="F:electron transfer activity"/>
    <property type="evidence" value="ECO:0007669"/>
    <property type="project" value="InterPro"/>
</dbReference>
<dbReference type="InterPro" id="IPR051542">
    <property type="entry name" value="Hydrogenase_cytochrome"/>
</dbReference>
<evidence type="ECO:0000256" key="9">
    <source>
        <dbReference type="ARBA" id="ARBA00022989"/>
    </source>
</evidence>
<evidence type="ECO:0000259" key="13">
    <source>
        <dbReference type="Pfam" id="PF01292"/>
    </source>
</evidence>
<dbReference type="Gene3D" id="1.20.950.20">
    <property type="entry name" value="Transmembrane di-heme cytochromes, Chain C"/>
    <property type="match status" value="1"/>
</dbReference>
<keyword evidence="9 12" id="KW-1133">Transmembrane helix</keyword>
<keyword evidence="10" id="KW-0408">Iron</keyword>
<evidence type="ECO:0000256" key="6">
    <source>
        <dbReference type="ARBA" id="ARBA00022692"/>
    </source>
</evidence>
<dbReference type="AlphaFoldDB" id="A0A1H7J4F1"/>
<dbReference type="InterPro" id="IPR011577">
    <property type="entry name" value="Cyt_b561_bac/Ni-Hgenase"/>
</dbReference>
<evidence type="ECO:0000256" key="11">
    <source>
        <dbReference type="ARBA" id="ARBA00023136"/>
    </source>
</evidence>
<feature type="transmembrane region" description="Helical" evidence="12">
    <location>
        <begin position="200"/>
        <end position="224"/>
    </location>
</feature>
<dbReference type="RefSeq" id="WP_093003639.1">
    <property type="nucleotide sequence ID" value="NZ_FNZZ01000001.1"/>
</dbReference>
<feature type="transmembrane region" description="Helical" evidence="12">
    <location>
        <begin position="25"/>
        <end position="44"/>
    </location>
</feature>
<gene>
    <name evidence="14" type="ORF">SAMN05216382_0940</name>
</gene>
<evidence type="ECO:0000256" key="12">
    <source>
        <dbReference type="SAM" id="Phobius"/>
    </source>
</evidence>
<evidence type="ECO:0000313" key="15">
    <source>
        <dbReference type="Proteomes" id="UP000199214"/>
    </source>
</evidence>
<dbReference type="GO" id="GO:0005886">
    <property type="term" value="C:plasma membrane"/>
    <property type="evidence" value="ECO:0007669"/>
    <property type="project" value="UniProtKB-SubCell"/>
</dbReference>
<evidence type="ECO:0000313" key="14">
    <source>
        <dbReference type="EMBL" id="SEK69643.1"/>
    </source>
</evidence>
<evidence type="ECO:0000256" key="5">
    <source>
        <dbReference type="ARBA" id="ARBA00022617"/>
    </source>
</evidence>
<keyword evidence="15" id="KW-1185">Reference proteome</keyword>
<dbReference type="InterPro" id="IPR016174">
    <property type="entry name" value="Di-haem_cyt_TM"/>
</dbReference>
<evidence type="ECO:0000256" key="4">
    <source>
        <dbReference type="ARBA" id="ARBA00022475"/>
    </source>
</evidence>
<dbReference type="InterPro" id="IPR000516">
    <property type="entry name" value="Ni-dep_Hydgase_cyt-B"/>
</dbReference>
<dbReference type="OrthoDB" id="9781740at2"/>
<protein>
    <submittedName>
        <fullName evidence="14">Ni/Fe-hydrogenase, b-type cytochrome subunit</fullName>
    </submittedName>
</protein>
<organism evidence="14 15">
    <name type="scientific">Sphingomonas palmae</name>
    <dbReference type="NCBI Taxonomy" id="1855283"/>
    <lineage>
        <taxon>Bacteria</taxon>
        <taxon>Pseudomonadati</taxon>
        <taxon>Pseudomonadota</taxon>
        <taxon>Alphaproteobacteria</taxon>
        <taxon>Sphingomonadales</taxon>
        <taxon>Sphingomonadaceae</taxon>
        <taxon>Sphingomonas</taxon>
    </lineage>
</organism>
<keyword evidence="5" id="KW-0349">Heme</keyword>
<dbReference type="STRING" id="1855283.SAMN05216382_0940"/>
<evidence type="ECO:0000256" key="2">
    <source>
        <dbReference type="ARBA" id="ARBA00008622"/>
    </source>
</evidence>
<dbReference type="Pfam" id="PF01292">
    <property type="entry name" value="Ni_hydr_CYTB"/>
    <property type="match status" value="1"/>
</dbReference>
<proteinExistence type="inferred from homology"/>
<keyword evidence="8" id="KW-0249">Electron transport</keyword>
<keyword evidence="4" id="KW-1003">Cell membrane</keyword>
<dbReference type="GO" id="GO:0020037">
    <property type="term" value="F:heme binding"/>
    <property type="evidence" value="ECO:0007669"/>
    <property type="project" value="TreeGrafter"/>
</dbReference>
<dbReference type="GO" id="GO:0022904">
    <property type="term" value="P:respiratory electron transport chain"/>
    <property type="evidence" value="ECO:0007669"/>
    <property type="project" value="InterPro"/>
</dbReference>